<keyword evidence="3" id="KW-1185">Reference proteome</keyword>
<dbReference type="InterPro" id="IPR036388">
    <property type="entry name" value="WH-like_DNA-bd_sf"/>
</dbReference>
<dbReference type="Gene3D" id="1.10.10.10">
    <property type="entry name" value="Winged helix-like DNA-binding domain superfamily/Winged helix DNA-binding domain"/>
    <property type="match status" value="1"/>
</dbReference>
<dbReference type="PANTHER" id="PTHR43252:SF7">
    <property type="entry name" value="TRANSCRIPTIONAL REGULATOR YQJI"/>
    <property type="match status" value="1"/>
</dbReference>
<gene>
    <name evidence="2" type="ORF">FM121_07130</name>
</gene>
<dbReference type="AlphaFoldDB" id="A0A1X6WNL6"/>
<dbReference type="Pfam" id="PF03551">
    <property type="entry name" value="PadR"/>
    <property type="match status" value="1"/>
</dbReference>
<accession>A0A1X6WNL6</accession>
<name>A0A1X6WNL6_9ENTE</name>
<dbReference type="EMBL" id="FWFD01000009">
    <property type="protein sequence ID" value="SLM85857.1"/>
    <property type="molecule type" value="Genomic_DNA"/>
</dbReference>
<dbReference type="InterPro" id="IPR005149">
    <property type="entry name" value="Tscrpt_reg_PadR_N"/>
</dbReference>
<dbReference type="SUPFAM" id="SSF46785">
    <property type="entry name" value="Winged helix' DNA-binding domain"/>
    <property type="match status" value="1"/>
</dbReference>
<feature type="domain" description="Transcription regulator PadR N-terminal" evidence="1">
    <location>
        <begin position="14"/>
        <end position="81"/>
    </location>
</feature>
<dbReference type="Proteomes" id="UP000195918">
    <property type="component" value="Unassembled WGS sequence"/>
</dbReference>
<evidence type="ECO:0000313" key="2">
    <source>
        <dbReference type="EMBL" id="SLM85857.1"/>
    </source>
</evidence>
<sequence length="104" mass="12186">MDIQLRRGLLDYCVLAVLKEADSYGYMIIKKMTPILEISESTLYPILKRLETNSFVSSYSVEHNGRLRKYYKITTKGIQKLISFNDEWSEIEKVYYYIKGANEG</sequence>
<dbReference type="RefSeq" id="WP_086951491.1">
    <property type="nucleotide sequence ID" value="NZ_FWFD01000009.1"/>
</dbReference>
<protein>
    <submittedName>
        <fullName evidence="2">Transcriptional regulator, PadR family</fullName>
    </submittedName>
</protein>
<evidence type="ECO:0000259" key="1">
    <source>
        <dbReference type="Pfam" id="PF03551"/>
    </source>
</evidence>
<dbReference type="OrthoDB" id="9808017at2"/>
<dbReference type="PANTHER" id="PTHR43252">
    <property type="entry name" value="TRANSCRIPTIONAL REGULATOR YQJI"/>
    <property type="match status" value="1"/>
</dbReference>
<dbReference type="InterPro" id="IPR036390">
    <property type="entry name" value="WH_DNA-bd_sf"/>
</dbReference>
<organism evidence="2 3">
    <name type="scientific">Vagococcus fluvialis bH819</name>
    <dbReference type="NCBI Taxonomy" id="1255619"/>
    <lineage>
        <taxon>Bacteria</taxon>
        <taxon>Bacillati</taxon>
        <taxon>Bacillota</taxon>
        <taxon>Bacilli</taxon>
        <taxon>Lactobacillales</taxon>
        <taxon>Enterococcaceae</taxon>
        <taxon>Vagococcus</taxon>
    </lineage>
</organism>
<proteinExistence type="predicted"/>
<reference evidence="3" key="1">
    <citation type="submission" date="2017-02" db="EMBL/GenBank/DDBJ databases">
        <authorList>
            <person name="Dridi B."/>
        </authorList>
    </citation>
    <scope>NUCLEOTIDE SEQUENCE [LARGE SCALE GENOMIC DNA]</scope>
    <source>
        <strain evidence="3">bH819</strain>
    </source>
</reference>
<evidence type="ECO:0000313" key="3">
    <source>
        <dbReference type="Proteomes" id="UP000195918"/>
    </source>
</evidence>